<protein>
    <submittedName>
        <fullName evidence="1">Uncharacterized protein</fullName>
    </submittedName>
</protein>
<dbReference type="EMBL" id="CM042051">
    <property type="protein sequence ID" value="KAI3729390.1"/>
    <property type="molecule type" value="Genomic_DNA"/>
</dbReference>
<reference evidence="2" key="1">
    <citation type="journal article" date="2022" name="Mol. Ecol. Resour.">
        <title>The genomes of chicory, endive, great burdock and yacon provide insights into Asteraceae palaeo-polyploidization history and plant inulin production.</title>
        <authorList>
            <person name="Fan W."/>
            <person name="Wang S."/>
            <person name="Wang H."/>
            <person name="Wang A."/>
            <person name="Jiang F."/>
            <person name="Liu H."/>
            <person name="Zhao H."/>
            <person name="Xu D."/>
            <person name="Zhang Y."/>
        </authorList>
    </citation>
    <scope>NUCLEOTIDE SEQUENCE [LARGE SCALE GENOMIC DNA]</scope>
    <source>
        <strain evidence="2">cv. Niubang</strain>
    </source>
</reference>
<dbReference type="Proteomes" id="UP001055879">
    <property type="component" value="Linkage Group LG05"/>
</dbReference>
<name>A0ACB9C5A1_ARCLA</name>
<evidence type="ECO:0000313" key="1">
    <source>
        <dbReference type="EMBL" id="KAI3729390.1"/>
    </source>
</evidence>
<reference evidence="1 2" key="2">
    <citation type="journal article" date="2022" name="Mol. Ecol. Resour.">
        <title>The genomes of chicory, endive, great burdock and yacon provide insights into Asteraceae paleo-polyploidization history and plant inulin production.</title>
        <authorList>
            <person name="Fan W."/>
            <person name="Wang S."/>
            <person name="Wang H."/>
            <person name="Wang A."/>
            <person name="Jiang F."/>
            <person name="Liu H."/>
            <person name="Zhao H."/>
            <person name="Xu D."/>
            <person name="Zhang Y."/>
        </authorList>
    </citation>
    <scope>NUCLEOTIDE SEQUENCE [LARGE SCALE GENOMIC DNA]</scope>
    <source>
        <strain evidence="2">cv. Niubang</strain>
    </source>
</reference>
<keyword evidence="2" id="KW-1185">Reference proteome</keyword>
<sequence length="105" mass="12104">MVSKFKTWSIRWRPFKERAAQSHSQPQQARNVAVDPSTTPTPATPVSLALPTYDRYCKVRANIKRKFDVDDDDDDSHDHQKGEKRQRTESVKPSCITSDIDVYPE</sequence>
<proteinExistence type="predicted"/>
<gene>
    <name evidence="1" type="ORF">L6452_18047</name>
</gene>
<evidence type="ECO:0000313" key="2">
    <source>
        <dbReference type="Proteomes" id="UP001055879"/>
    </source>
</evidence>
<organism evidence="1 2">
    <name type="scientific">Arctium lappa</name>
    <name type="common">Greater burdock</name>
    <name type="synonym">Lappa major</name>
    <dbReference type="NCBI Taxonomy" id="4217"/>
    <lineage>
        <taxon>Eukaryota</taxon>
        <taxon>Viridiplantae</taxon>
        <taxon>Streptophyta</taxon>
        <taxon>Embryophyta</taxon>
        <taxon>Tracheophyta</taxon>
        <taxon>Spermatophyta</taxon>
        <taxon>Magnoliopsida</taxon>
        <taxon>eudicotyledons</taxon>
        <taxon>Gunneridae</taxon>
        <taxon>Pentapetalae</taxon>
        <taxon>asterids</taxon>
        <taxon>campanulids</taxon>
        <taxon>Asterales</taxon>
        <taxon>Asteraceae</taxon>
        <taxon>Carduoideae</taxon>
        <taxon>Cardueae</taxon>
        <taxon>Arctiinae</taxon>
        <taxon>Arctium</taxon>
    </lineage>
</organism>
<comment type="caution">
    <text evidence="1">The sequence shown here is derived from an EMBL/GenBank/DDBJ whole genome shotgun (WGS) entry which is preliminary data.</text>
</comment>
<accession>A0ACB9C5A1</accession>